<feature type="signal peptide" evidence="1">
    <location>
        <begin position="1"/>
        <end position="20"/>
    </location>
</feature>
<evidence type="ECO:0008006" key="4">
    <source>
        <dbReference type="Google" id="ProtNLM"/>
    </source>
</evidence>
<evidence type="ECO:0000313" key="2">
    <source>
        <dbReference type="EMBL" id="UZD40699.1"/>
    </source>
</evidence>
<feature type="chain" id="PRO_5041299358" description="DUF4468 domain-containing protein" evidence="1">
    <location>
        <begin position="21"/>
        <end position="204"/>
    </location>
</feature>
<reference evidence="2" key="1">
    <citation type="submission" date="2022-10" db="EMBL/GenBank/DDBJ databases">
        <title>Complete genome sequence of Capnocytophaga ochracea KCOM 2812 isolated from actinomycosis lesion.</title>
        <authorList>
            <person name="Kook J.-K."/>
            <person name="Park S.-N."/>
            <person name="Lim Y.K."/>
        </authorList>
    </citation>
    <scope>NUCLEOTIDE SEQUENCE</scope>
    <source>
        <strain evidence="2">KCOM 28121</strain>
    </source>
</reference>
<organism evidence="2 3">
    <name type="scientific">Capnocytophaga ochracea</name>
    <dbReference type="NCBI Taxonomy" id="1018"/>
    <lineage>
        <taxon>Bacteria</taxon>
        <taxon>Pseudomonadati</taxon>
        <taxon>Bacteroidota</taxon>
        <taxon>Flavobacteriia</taxon>
        <taxon>Flavobacteriales</taxon>
        <taxon>Flavobacteriaceae</taxon>
        <taxon>Capnocytophaga</taxon>
    </lineage>
</organism>
<dbReference type="AlphaFoldDB" id="A0AA46WAT7"/>
<evidence type="ECO:0000313" key="3">
    <source>
        <dbReference type="Proteomes" id="UP001163262"/>
    </source>
</evidence>
<keyword evidence="1" id="KW-0732">Signal</keyword>
<dbReference type="Proteomes" id="UP001163262">
    <property type="component" value="Chromosome"/>
</dbReference>
<sequence length="204" mass="23857">MKTKNLLAVLFLCVTLAVTAQDFQEERGNLSFLKDQKVVNVEFKYDNLRLMKDNVTEKEYVDERREFLNNRNKGEGDNWLKKWEGARETFWESKFLDLMRRTVTESKGIAFQKDAPQAPYTLIVDAQWIYPGWDAYVMKQKAKVTTVLSFVETNNRENVLYQIRSIEAPGDQIGHNYSNELRIGEGFEKTAKSFGKLIIKRLKK</sequence>
<proteinExistence type="predicted"/>
<name>A0AA46WAT7_CAPOC</name>
<protein>
    <recommendedName>
        <fullName evidence="4">DUF4468 domain-containing protein</fullName>
    </recommendedName>
</protein>
<dbReference type="RefSeq" id="WP_264860321.1">
    <property type="nucleotide sequence ID" value="NZ_CP110230.1"/>
</dbReference>
<dbReference type="EMBL" id="CP110230">
    <property type="protein sequence ID" value="UZD40699.1"/>
    <property type="molecule type" value="Genomic_DNA"/>
</dbReference>
<accession>A0AA46WAT7</accession>
<gene>
    <name evidence="2" type="ORF">OL231_11090</name>
</gene>
<evidence type="ECO:0000256" key="1">
    <source>
        <dbReference type="SAM" id="SignalP"/>
    </source>
</evidence>